<comment type="caution">
    <text evidence="2">The sequence shown here is derived from an EMBL/GenBank/DDBJ whole genome shotgun (WGS) entry which is preliminary data.</text>
</comment>
<reference evidence="2 3" key="1">
    <citation type="submission" date="2016-11" db="EMBL/GenBank/DDBJ databases">
        <title>Paenibacillus species isolates.</title>
        <authorList>
            <person name="Beno S.M."/>
        </authorList>
    </citation>
    <scope>NUCLEOTIDE SEQUENCE [LARGE SCALE GENOMIC DNA]</scope>
    <source>
        <strain evidence="2 3">FSL F4-0100</strain>
    </source>
</reference>
<dbReference type="GO" id="GO:0005737">
    <property type="term" value="C:cytoplasm"/>
    <property type="evidence" value="ECO:0007669"/>
    <property type="project" value="TreeGrafter"/>
</dbReference>
<dbReference type="Pfam" id="PF00149">
    <property type="entry name" value="Metallophos"/>
    <property type="match status" value="1"/>
</dbReference>
<feature type="domain" description="Calcineurin-like phosphoesterase" evidence="1">
    <location>
        <begin position="48"/>
        <end position="258"/>
    </location>
</feature>
<proteinExistence type="predicted"/>
<dbReference type="EMBL" id="MRTF01000002">
    <property type="protein sequence ID" value="OME94792.1"/>
    <property type="molecule type" value="Genomic_DNA"/>
</dbReference>
<evidence type="ECO:0000313" key="2">
    <source>
        <dbReference type="EMBL" id="OME94792.1"/>
    </source>
</evidence>
<dbReference type="PANTHER" id="PTHR32440:SF11">
    <property type="entry name" value="METALLOPHOSPHOESTERASE DOMAIN-CONTAINING PROTEIN"/>
    <property type="match status" value="1"/>
</dbReference>
<dbReference type="InterPro" id="IPR004843">
    <property type="entry name" value="Calcineurin-like_PHP"/>
</dbReference>
<evidence type="ECO:0000259" key="1">
    <source>
        <dbReference type="Pfam" id="PF00149"/>
    </source>
</evidence>
<sequence length="328" mass="36687">MRQRGGYTLVKKLKFREDGTFVIVQFSDVEFIDAEDLDPETPLLDSMTKATMERIIAIEQPDLVVFAGDLTASARSKDPLQSFRSAVAVAEENRVAWAAVFGNHDSEGSLPRKRMHEEQLLHEYCVAQPDPPGVSGAGNYVLTINDRAEKPAVSLFFLDSGDYSPIEAVGGYDWIRRDQIEWYVSESRQLAERNGGAPLPALAFFHIPLPEYDEVWKTKVCEGHCSEWISSPKVNSGLFAAMVEMGDVMGTFVGHDHSNDYCGTLHGIRLCYGRSTRYVSYVDGVRKDKFPTGARVIRLKAGERQFETWIRQGDGLVAKLPIHKPVAR</sequence>
<dbReference type="InterPro" id="IPR029052">
    <property type="entry name" value="Metallo-depent_PP-like"/>
</dbReference>
<dbReference type="InterPro" id="IPR011230">
    <property type="entry name" value="PAP14/16/28/29"/>
</dbReference>
<organism evidence="2 3">
    <name type="scientific">Paenibacillus lautus</name>
    <name type="common">Bacillus lautus</name>
    <dbReference type="NCBI Taxonomy" id="1401"/>
    <lineage>
        <taxon>Bacteria</taxon>
        <taxon>Bacillati</taxon>
        <taxon>Bacillota</taxon>
        <taxon>Bacilli</taxon>
        <taxon>Bacillales</taxon>
        <taxon>Paenibacillaceae</taxon>
        <taxon>Paenibacillus</taxon>
    </lineage>
</organism>
<gene>
    <name evidence="2" type="ORF">BK123_06720</name>
</gene>
<dbReference type="SUPFAM" id="SSF56300">
    <property type="entry name" value="Metallo-dependent phosphatases"/>
    <property type="match status" value="1"/>
</dbReference>
<evidence type="ECO:0000313" key="3">
    <source>
        <dbReference type="Proteomes" id="UP000187074"/>
    </source>
</evidence>
<dbReference type="Gene3D" id="3.60.21.10">
    <property type="match status" value="1"/>
</dbReference>
<dbReference type="PIRSF" id="PIRSF030250">
    <property type="entry name" value="Ptase_At2g46880"/>
    <property type="match status" value="1"/>
</dbReference>
<accession>A0A1R1B5I6</accession>
<name>A0A1R1B5I6_PAELA</name>
<dbReference type="GO" id="GO:0016788">
    <property type="term" value="F:hydrolase activity, acting on ester bonds"/>
    <property type="evidence" value="ECO:0007669"/>
    <property type="project" value="TreeGrafter"/>
</dbReference>
<dbReference type="STRING" id="1401.BK123_06720"/>
<dbReference type="AlphaFoldDB" id="A0A1R1B5I6"/>
<dbReference type="Proteomes" id="UP000187074">
    <property type="component" value="Unassembled WGS sequence"/>
</dbReference>
<protein>
    <submittedName>
        <fullName evidence="2">Metallophosphoesterase</fullName>
    </submittedName>
</protein>
<dbReference type="PANTHER" id="PTHR32440">
    <property type="entry name" value="PHOSPHATASE DCR2-RELATED-RELATED"/>
    <property type="match status" value="1"/>
</dbReference>
<dbReference type="CDD" id="cd07383">
    <property type="entry name" value="MPP_Dcr2"/>
    <property type="match status" value="1"/>
</dbReference>